<reference evidence="4 6" key="2">
    <citation type="submission" date="2018-03" db="EMBL/GenBank/DDBJ databases">
        <authorList>
            <person name="Fogelqvist J."/>
        </authorList>
    </citation>
    <scope>NUCLEOTIDE SEQUENCE [LARGE SCALE GENOMIC DNA]</scope>
</reference>
<sequence>MLPHVTGLRMEGRTTSSSSSSSSPGAMSAGKHAWEFFVDKMKSKDAADIKSKIKSLLTSLYDSSIVDDVAARMIRTFLESRSAIDPDHCLWKGVDDDALRQAREGLEKFIMIKMYPKLFQSTPSARKRDAALFDRMTRLSWVCHTHLDIPEQYAACAGLQAARHELQNMNSFKPPRDKMVCILNCMQIINNAIASCQSRPLGAPPSADDFLPLLILVILQARPWYPFLNMQYISTFSHPDEMVGANGYMFTHFSSALTFIENMTASALHNCNQEEFDRRINGEYEDDDDIQYRFVDAVADDLRLSDIPDLLREYKAMAKVLRGCHRRPGEASPAISRATSNMDTFW</sequence>
<dbReference type="EMBL" id="OVEO01000004">
    <property type="protein sequence ID" value="SPQ95604.1"/>
    <property type="molecule type" value="Genomic_DNA"/>
</dbReference>
<gene>
    <name evidence="3" type="ORF">PBRA_003127</name>
    <name evidence="4" type="ORF">PLBR_LOCUS2819</name>
</gene>
<dbReference type="GO" id="GO:0016192">
    <property type="term" value="P:vesicle-mediated transport"/>
    <property type="evidence" value="ECO:0007669"/>
    <property type="project" value="InterPro"/>
</dbReference>
<accession>A0A0G4J763</accession>
<dbReference type="Proteomes" id="UP000039324">
    <property type="component" value="Unassembled WGS sequence"/>
</dbReference>
<evidence type="ECO:0000313" key="4">
    <source>
        <dbReference type="EMBL" id="SPQ95604.1"/>
    </source>
</evidence>
<organism evidence="3 5">
    <name type="scientific">Plasmodiophora brassicae</name>
    <name type="common">Clubroot disease agent</name>
    <dbReference type="NCBI Taxonomy" id="37360"/>
    <lineage>
        <taxon>Eukaryota</taxon>
        <taxon>Sar</taxon>
        <taxon>Rhizaria</taxon>
        <taxon>Endomyxa</taxon>
        <taxon>Phytomyxea</taxon>
        <taxon>Plasmodiophorida</taxon>
        <taxon>Plasmodiophoridae</taxon>
        <taxon>Plasmodiophora</taxon>
    </lineage>
</organism>
<evidence type="ECO:0000313" key="5">
    <source>
        <dbReference type="Proteomes" id="UP000039324"/>
    </source>
</evidence>
<dbReference type="GO" id="GO:0005085">
    <property type="term" value="F:guanyl-nucleotide exchange factor activity"/>
    <property type="evidence" value="ECO:0007669"/>
    <property type="project" value="InterPro"/>
</dbReference>
<dbReference type="InterPro" id="IPR037191">
    <property type="entry name" value="VPS9_dom_sf"/>
</dbReference>
<dbReference type="Pfam" id="PF18151">
    <property type="entry name" value="DUF5601"/>
    <property type="match status" value="1"/>
</dbReference>
<geneLocation type="mitochondrion" evidence="4"/>
<evidence type="ECO:0000259" key="2">
    <source>
        <dbReference type="PROSITE" id="PS51205"/>
    </source>
</evidence>
<keyword evidence="4" id="KW-0496">Mitochondrion</keyword>
<dbReference type="AlphaFoldDB" id="A0A0G4J763"/>
<keyword evidence="5" id="KW-1185">Reference proteome</keyword>
<reference evidence="3 5" key="1">
    <citation type="submission" date="2015-02" db="EMBL/GenBank/DDBJ databases">
        <authorList>
            <person name="Chooi Y.-H."/>
        </authorList>
    </citation>
    <scope>NUCLEOTIDE SEQUENCE [LARGE SCALE GENOMIC DNA]</scope>
    <source>
        <strain evidence="3">E3</strain>
    </source>
</reference>
<dbReference type="Pfam" id="PF02204">
    <property type="entry name" value="VPS9"/>
    <property type="match status" value="1"/>
</dbReference>
<feature type="domain" description="VPS9" evidence="2">
    <location>
        <begin position="126"/>
        <end position="269"/>
    </location>
</feature>
<dbReference type="InterPro" id="IPR045046">
    <property type="entry name" value="Vps9-like"/>
</dbReference>
<dbReference type="InterPro" id="IPR003123">
    <property type="entry name" value="VPS9"/>
</dbReference>
<dbReference type="GO" id="GO:0005829">
    <property type="term" value="C:cytosol"/>
    <property type="evidence" value="ECO:0007669"/>
    <property type="project" value="TreeGrafter"/>
</dbReference>
<dbReference type="OrthoDB" id="300289at2759"/>
<proteinExistence type="predicted"/>
<feature type="region of interest" description="Disordered" evidence="1">
    <location>
        <begin position="1"/>
        <end position="26"/>
    </location>
</feature>
<dbReference type="Gene3D" id="1.20.1050.80">
    <property type="entry name" value="VPS9 domain"/>
    <property type="match status" value="1"/>
</dbReference>
<dbReference type="PROSITE" id="PS51205">
    <property type="entry name" value="VPS9"/>
    <property type="match status" value="1"/>
</dbReference>
<protein>
    <recommendedName>
        <fullName evidence="2">VPS9 domain-containing protein</fullName>
    </recommendedName>
</protein>
<evidence type="ECO:0000256" key="1">
    <source>
        <dbReference type="SAM" id="MobiDB-lite"/>
    </source>
</evidence>
<dbReference type="SMART" id="SM00167">
    <property type="entry name" value="VPS9"/>
    <property type="match status" value="1"/>
</dbReference>
<dbReference type="Gene3D" id="1.10.246.120">
    <property type="match status" value="1"/>
</dbReference>
<name>A0A0G4J763_PLABS</name>
<dbReference type="STRING" id="37360.A0A0G4J763"/>
<evidence type="ECO:0000313" key="3">
    <source>
        <dbReference type="EMBL" id="CEP03367.1"/>
    </source>
</evidence>
<dbReference type="SUPFAM" id="SSF109993">
    <property type="entry name" value="VPS9 domain"/>
    <property type="match status" value="1"/>
</dbReference>
<dbReference type="PANTHER" id="PTHR23101">
    <property type="entry name" value="RAB GDP/GTP EXCHANGE FACTOR"/>
    <property type="match status" value="1"/>
</dbReference>
<dbReference type="GO" id="GO:0030139">
    <property type="term" value="C:endocytic vesicle"/>
    <property type="evidence" value="ECO:0007669"/>
    <property type="project" value="TreeGrafter"/>
</dbReference>
<dbReference type="EMBL" id="CDSF01000144">
    <property type="protein sequence ID" value="CEP03367.1"/>
    <property type="molecule type" value="Genomic_DNA"/>
</dbReference>
<dbReference type="Proteomes" id="UP000290189">
    <property type="component" value="Unassembled WGS sequence"/>
</dbReference>
<dbReference type="PANTHER" id="PTHR23101:SF25">
    <property type="entry name" value="GTPASE-ACTIVATING PROTEIN AND VPS9 DOMAIN-CONTAINING PROTEIN 1"/>
    <property type="match status" value="1"/>
</dbReference>
<evidence type="ECO:0000313" key="6">
    <source>
        <dbReference type="Proteomes" id="UP000290189"/>
    </source>
</evidence>
<dbReference type="GO" id="GO:0031267">
    <property type="term" value="F:small GTPase binding"/>
    <property type="evidence" value="ECO:0007669"/>
    <property type="project" value="TreeGrafter"/>
</dbReference>
<dbReference type="InterPro" id="IPR041545">
    <property type="entry name" value="DUF5601"/>
</dbReference>